<dbReference type="InterPro" id="IPR004090">
    <property type="entry name" value="Chemotax_Me-accpt_rcpt"/>
</dbReference>
<sequence>MKNITNNIKITTYIIVIMIVSLIAIIGVGVMGYYGVGTVNDNVANMYEDALIPIQQANDLANKVMLLRIEMMRLSELGYSSSIANSISSLDVEVREMIEAYEIVDEESNHYLMFSIFQRNYDGFMKFFDDFRDRLFNGEEATPEDKLRLTTQGNQMITNLSMVIDYNRTAAEELSINSNNIFNKTRNDMLGVFAGAGIVILLFCLFLITNIKKAIKETINDYETISNGDFSIEIEANGKNEFNVMRKSLGNTIGTIATMLTEVKGRSFKVNQHCQELATVSEQMASSSEEVAITIQEIAKGSVTQTEELNNINHIIVPFNDKLQKMVSSINEVNSYTQKTDTMVSDGNETLQDLVESINKFNELFIEVREKVNEFSGSMNNIKSITVLIKNISDQTNLLALNAAIEAARVGEAGKGFAVVANEIRSLAEETKIASEDINQLLVTLSASNTDIINSTSEIQADTENQTKALQNMLESFGIISQQISGILPKVNEISKSILEINEDKDIVIAKVNDVINIAEGTSASAQQISASSEEMSAASHEVALTAQSLKELMDSMESEVNKFKL</sequence>
<evidence type="ECO:0000256" key="1">
    <source>
        <dbReference type="ARBA" id="ARBA00023224"/>
    </source>
</evidence>
<dbReference type="GO" id="GO:0007165">
    <property type="term" value="P:signal transduction"/>
    <property type="evidence" value="ECO:0007669"/>
    <property type="project" value="UniProtKB-KW"/>
</dbReference>
<organism evidence="6 7">
    <name type="scientific">Alkaliphilus peptidifermentans DSM 18978</name>
    <dbReference type="NCBI Taxonomy" id="1120976"/>
    <lineage>
        <taxon>Bacteria</taxon>
        <taxon>Bacillati</taxon>
        <taxon>Bacillota</taxon>
        <taxon>Clostridia</taxon>
        <taxon>Peptostreptococcales</taxon>
        <taxon>Natronincolaceae</taxon>
        <taxon>Alkaliphilus</taxon>
    </lineage>
</organism>
<dbReference type="GO" id="GO:0004888">
    <property type="term" value="F:transmembrane signaling receptor activity"/>
    <property type="evidence" value="ECO:0007669"/>
    <property type="project" value="InterPro"/>
</dbReference>
<dbReference type="PANTHER" id="PTHR32089:SF112">
    <property type="entry name" value="LYSOZYME-LIKE PROTEIN-RELATED"/>
    <property type="match status" value="1"/>
</dbReference>
<evidence type="ECO:0000256" key="4">
    <source>
        <dbReference type="SAM" id="Phobius"/>
    </source>
</evidence>
<proteinExistence type="inferred from homology"/>
<dbReference type="AlphaFoldDB" id="A0A1G5J0V3"/>
<dbReference type="Proteomes" id="UP000198636">
    <property type="component" value="Unassembled WGS sequence"/>
</dbReference>
<name>A0A1G5J0V3_9FIRM</name>
<dbReference type="PRINTS" id="PR00260">
    <property type="entry name" value="CHEMTRNSDUCR"/>
</dbReference>
<comment type="similarity">
    <text evidence="2">Belongs to the methyl-accepting chemotaxis (MCP) protein family.</text>
</comment>
<evidence type="ECO:0000313" key="6">
    <source>
        <dbReference type="EMBL" id="SCY81985.1"/>
    </source>
</evidence>
<dbReference type="PROSITE" id="PS50111">
    <property type="entry name" value="CHEMOTAXIS_TRANSDUC_2"/>
    <property type="match status" value="1"/>
</dbReference>
<keyword evidence="4" id="KW-1133">Transmembrane helix</keyword>
<keyword evidence="1 3" id="KW-0807">Transducer</keyword>
<dbReference type="EMBL" id="FMUS01000017">
    <property type="protein sequence ID" value="SCY81985.1"/>
    <property type="molecule type" value="Genomic_DNA"/>
</dbReference>
<dbReference type="SUPFAM" id="SSF58104">
    <property type="entry name" value="Methyl-accepting chemotaxis protein (MCP) signaling domain"/>
    <property type="match status" value="1"/>
</dbReference>
<keyword evidence="4" id="KW-0472">Membrane</keyword>
<keyword evidence="7" id="KW-1185">Reference proteome</keyword>
<dbReference type="PANTHER" id="PTHR32089">
    <property type="entry name" value="METHYL-ACCEPTING CHEMOTAXIS PROTEIN MCPB"/>
    <property type="match status" value="1"/>
</dbReference>
<evidence type="ECO:0000313" key="7">
    <source>
        <dbReference type="Proteomes" id="UP000198636"/>
    </source>
</evidence>
<dbReference type="Pfam" id="PF12729">
    <property type="entry name" value="4HB_MCP_1"/>
    <property type="match status" value="1"/>
</dbReference>
<accession>A0A1G5J0V3</accession>
<dbReference type="InterPro" id="IPR024478">
    <property type="entry name" value="HlyB_4HB_MCP"/>
</dbReference>
<dbReference type="Gene3D" id="1.10.287.950">
    <property type="entry name" value="Methyl-accepting chemotaxis protein"/>
    <property type="match status" value="1"/>
</dbReference>
<evidence type="ECO:0000259" key="5">
    <source>
        <dbReference type="PROSITE" id="PS50111"/>
    </source>
</evidence>
<gene>
    <name evidence="6" type="ORF">SAMN03080606_02604</name>
</gene>
<dbReference type="Gene3D" id="6.10.340.10">
    <property type="match status" value="1"/>
</dbReference>
<dbReference type="GO" id="GO:0016020">
    <property type="term" value="C:membrane"/>
    <property type="evidence" value="ECO:0007669"/>
    <property type="project" value="InterPro"/>
</dbReference>
<evidence type="ECO:0000256" key="3">
    <source>
        <dbReference type="PROSITE-ProRule" id="PRU00284"/>
    </source>
</evidence>
<evidence type="ECO:0000256" key="2">
    <source>
        <dbReference type="ARBA" id="ARBA00029447"/>
    </source>
</evidence>
<protein>
    <submittedName>
        <fullName evidence="6">Methyl-accepting chemotaxis protein</fullName>
    </submittedName>
</protein>
<dbReference type="SMART" id="SM00283">
    <property type="entry name" value="MA"/>
    <property type="match status" value="1"/>
</dbReference>
<feature type="domain" description="Methyl-accepting transducer" evidence="5">
    <location>
        <begin position="280"/>
        <end position="544"/>
    </location>
</feature>
<dbReference type="OrthoDB" id="369336at2"/>
<keyword evidence="4" id="KW-0812">Transmembrane</keyword>
<dbReference type="GO" id="GO:0006935">
    <property type="term" value="P:chemotaxis"/>
    <property type="evidence" value="ECO:0007669"/>
    <property type="project" value="InterPro"/>
</dbReference>
<dbReference type="Pfam" id="PF00015">
    <property type="entry name" value="MCPsignal"/>
    <property type="match status" value="1"/>
</dbReference>
<dbReference type="STRING" id="1120976.SAMN03080606_02604"/>
<reference evidence="6 7" key="1">
    <citation type="submission" date="2016-10" db="EMBL/GenBank/DDBJ databases">
        <authorList>
            <person name="de Groot N.N."/>
        </authorList>
    </citation>
    <scope>NUCLEOTIDE SEQUENCE [LARGE SCALE GENOMIC DNA]</scope>
    <source>
        <strain evidence="6 7">DSM 18978</strain>
    </source>
</reference>
<feature type="transmembrane region" description="Helical" evidence="4">
    <location>
        <begin position="12"/>
        <end position="36"/>
    </location>
</feature>
<dbReference type="InterPro" id="IPR004089">
    <property type="entry name" value="MCPsignal_dom"/>
</dbReference>
<feature type="transmembrane region" description="Helical" evidence="4">
    <location>
        <begin position="189"/>
        <end position="208"/>
    </location>
</feature>
<dbReference type="RefSeq" id="WP_091544138.1">
    <property type="nucleotide sequence ID" value="NZ_FMUS01000017.1"/>
</dbReference>